<dbReference type="Proteomes" id="UP000030762">
    <property type="component" value="Unassembled WGS sequence"/>
</dbReference>
<accession>T0QHV0</accession>
<dbReference type="InterPro" id="IPR008962">
    <property type="entry name" value="PapD-like_sf"/>
</dbReference>
<organism evidence="3 4">
    <name type="scientific">Saprolegnia diclina (strain VS20)</name>
    <dbReference type="NCBI Taxonomy" id="1156394"/>
    <lineage>
        <taxon>Eukaryota</taxon>
        <taxon>Sar</taxon>
        <taxon>Stramenopiles</taxon>
        <taxon>Oomycota</taxon>
        <taxon>Saprolegniomycetes</taxon>
        <taxon>Saprolegniales</taxon>
        <taxon>Saprolegniaceae</taxon>
        <taxon>Saprolegnia</taxon>
    </lineage>
</organism>
<dbReference type="OMA" id="YIPCAFR"/>
<protein>
    <recommendedName>
        <fullName evidence="2">MSP domain-containing protein</fullName>
    </recommendedName>
</protein>
<dbReference type="VEuPathDB" id="FungiDB:SDRG_05140"/>
<dbReference type="EMBL" id="JH767144">
    <property type="protein sequence ID" value="EQC37539.1"/>
    <property type="molecule type" value="Genomic_DNA"/>
</dbReference>
<evidence type="ECO:0000256" key="1">
    <source>
        <dbReference type="SAM" id="MobiDB-lite"/>
    </source>
</evidence>
<evidence type="ECO:0000313" key="3">
    <source>
        <dbReference type="EMBL" id="EQC37539.1"/>
    </source>
</evidence>
<dbReference type="InterPro" id="IPR013783">
    <property type="entry name" value="Ig-like_fold"/>
</dbReference>
<dbReference type="GeneID" id="19945867"/>
<keyword evidence="4" id="KW-1185">Reference proteome</keyword>
<dbReference type="Gene3D" id="2.60.40.10">
    <property type="entry name" value="Immunoglobulins"/>
    <property type="match status" value="2"/>
</dbReference>
<dbReference type="Pfam" id="PF00635">
    <property type="entry name" value="Motile_Sperm"/>
    <property type="match status" value="1"/>
</dbReference>
<name>T0QHV0_SAPDV</name>
<dbReference type="PROSITE" id="PS50202">
    <property type="entry name" value="MSP"/>
    <property type="match status" value="2"/>
</dbReference>
<reference evidence="3 4" key="1">
    <citation type="submission" date="2012-04" db="EMBL/GenBank/DDBJ databases">
        <title>The Genome Sequence of Saprolegnia declina VS20.</title>
        <authorList>
            <consortium name="The Broad Institute Genome Sequencing Platform"/>
            <person name="Russ C."/>
            <person name="Nusbaum C."/>
            <person name="Tyler B."/>
            <person name="van West P."/>
            <person name="Dieguez-Uribeondo J."/>
            <person name="de Bruijn I."/>
            <person name="Tripathy S."/>
            <person name="Jiang R."/>
            <person name="Young S.K."/>
            <person name="Zeng Q."/>
            <person name="Gargeya S."/>
            <person name="Fitzgerald M."/>
            <person name="Haas B."/>
            <person name="Abouelleil A."/>
            <person name="Alvarado L."/>
            <person name="Arachchi H.M."/>
            <person name="Berlin A."/>
            <person name="Chapman S.B."/>
            <person name="Goldberg J."/>
            <person name="Griggs A."/>
            <person name="Gujja S."/>
            <person name="Hansen M."/>
            <person name="Howarth C."/>
            <person name="Imamovic A."/>
            <person name="Larimer J."/>
            <person name="McCowen C."/>
            <person name="Montmayeur A."/>
            <person name="Murphy C."/>
            <person name="Neiman D."/>
            <person name="Pearson M."/>
            <person name="Priest M."/>
            <person name="Roberts A."/>
            <person name="Saif S."/>
            <person name="Shea T."/>
            <person name="Sisk P."/>
            <person name="Sykes S."/>
            <person name="Wortman J."/>
            <person name="Nusbaum C."/>
            <person name="Birren B."/>
        </authorList>
    </citation>
    <scope>NUCLEOTIDE SEQUENCE [LARGE SCALE GENOMIC DNA]</scope>
    <source>
        <strain evidence="3 4">VS20</strain>
    </source>
</reference>
<dbReference type="InParanoid" id="T0QHV0"/>
<evidence type="ECO:0000313" key="4">
    <source>
        <dbReference type="Proteomes" id="UP000030762"/>
    </source>
</evidence>
<proteinExistence type="predicted"/>
<dbReference type="InterPro" id="IPR000535">
    <property type="entry name" value="MSP_dom"/>
</dbReference>
<sequence>MEVAATVAHNMHVVAAAVARGDDDVGAIEQLLFENISLLETLETIRDPGSTVRRLHDAYVVLACTMRSLPQMPRALVAMAERGASLLASSASTPTISPVRANPQDEESSSQVAPSPSLRLELDPPVVLAHLDANLSRQQSFTLRNPSNKVALTFKLRTPKALWRQIIVTPNTGRLGPHESIAIVIELADDEVEWLTFRCSEYTTTKTWTHKLLVESRAEDDGDGVSCAKQVGRFNIKATHLGRLLPRAPAPRRLYLASPRLDFAFCTDEETLQFHAFGNTCLFDVRNTSKSAALAVKFKTLCPNRYSIAPPFLVLPPSSARTITIALTRSTRNRLYVYEKSHLQLRDCLRVESTLVPYYATVAAEKSRSPNELATVLNLAWRHVRKDALHIEYIPCAFRFAIVSPQASTGAGSSPRPQPCAA</sequence>
<feature type="domain" description="MSP" evidence="2">
    <location>
        <begin position="254"/>
        <end position="399"/>
    </location>
</feature>
<dbReference type="RefSeq" id="XP_008609059.1">
    <property type="nucleotide sequence ID" value="XM_008610837.1"/>
</dbReference>
<gene>
    <name evidence="3" type="ORF">SDRG_05140</name>
</gene>
<evidence type="ECO:0000259" key="2">
    <source>
        <dbReference type="PROSITE" id="PS50202"/>
    </source>
</evidence>
<dbReference type="AlphaFoldDB" id="T0QHV0"/>
<feature type="region of interest" description="Disordered" evidence="1">
    <location>
        <begin position="89"/>
        <end position="117"/>
    </location>
</feature>
<feature type="domain" description="MSP" evidence="2">
    <location>
        <begin position="111"/>
        <end position="241"/>
    </location>
</feature>
<dbReference type="SUPFAM" id="SSF49354">
    <property type="entry name" value="PapD-like"/>
    <property type="match status" value="2"/>
</dbReference>
<dbReference type="OrthoDB" id="10345203at2759"/>